<comment type="similarity">
    <text evidence="3">Belongs to the CotF family.</text>
</comment>
<dbReference type="Pfam" id="PF07875">
    <property type="entry name" value="Coat_F"/>
    <property type="match status" value="1"/>
</dbReference>
<keyword evidence="4" id="KW-0167">Capsid protein</keyword>
<evidence type="ECO:0000256" key="1">
    <source>
        <dbReference type="ARBA" id="ARBA00022969"/>
    </source>
</evidence>
<evidence type="ECO:0000313" key="5">
    <source>
        <dbReference type="Proteomes" id="UP001580407"/>
    </source>
</evidence>
<comment type="caution">
    <text evidence="4">The sequence shown here is derived from an EMBL/GenBank/DDBJ whole genome shotgun (WGS) entry which is preliminary data.</text>
</comment>
<dbReference type="RefSeq" id="WP_375524194.1">
    <property type="nucleotide sequence ID" value="NZ_JBHILM010000004.1"/>
</dbReference>
<keyword evidence="4" id="KW-0946">Virion</keyword>
<protein>
    <submittedName>
        <fullName evidence="4">Spore coat protein</fullName>
    </submittedName>
</protein>
<organism evidence="4 5">
    <name type="scientific">Paenibacillus terreus</name>
    <dbReference type="NCBI Taxonomy" id="1387834"/>
    <lineage>
        <taxon>Bacteria</taxon>
        <taxon>Bacillati</taxon>
        <taxon>Bacillota</taxon>
        <taxon>Bacilli</taxon>
        <taxon>Bacillales</taxon>
        <taxon>Paenibacillaceae</taxon>
        <taxon>Paenibacillus</taxon>
    </lineage>
</organism>
<dbReference type="Gene3D" id="1.20.1260.10">
    <property type="match status" value="1"/>
</dbReference>
<proteinExistence type="inferred from homology"/>
<keyword evidence="1" id="KW-0749">Sporulation</keyword>
<dbReference type="PANTHER" id="PTHR39183">
    <property type="entry name" value="SPORE COAT PROTEIN F-LIKE PROTEIN YHCQ"/>
    <property type="match status" value="1"/>
</dbReference>
<dbReference type="Proteomes" id="UP001580407">
    <property type="component" value="Unassembled WGS sequence"/>
</dbReference>
<name>A0ABV5B714_9BACL</name>
<accession>A0ABV5B714</accession>
<dbReference type="EMBL" id="JBHILM010000004">
    <property type="protein sequence ID" value="MFB5680396.1"/>
    <property type="molecule type" value="Genomic_DNA"/>
</dbReference>
<sequence>MKQKDDLDPIQAEGMPHMADSLFAIDFLLAAKNSVRNCAYALSETASPEVRAVLRKQLTQAINLHEEIAGLMIKNEWLNPYELSQQVQLDEKAADMITQIADMQLYPRDTDRLGNFATPNK</sequence>
<evidence type="ECO:0000256" key="3">
    <source>
        <dbReference type="ARBA" id="ARBA00024344"/>
    </source>
</evidence>
<comment type="subcellular location">
    <subcellularLocation>
        <location evidence="2">Spore coat</location>
    </subcellularLocation>
</comment>
<dbReference type="InterPro" id="IPR012851">
    <property type="entry name" value="Spore_coat_CotF-like"/>
</dbReference>
<dbReference type="InterPro" id="IPR012347">
    <property type="entry name" value="Ferritin-like"/>
</dbReference>
<evidence type="ECO:0000256" key="2">
    <source>
        <dbReference type="ARBA" id="ARBA00024325"/>
    </source>
</evidence>
<reference evidence="4 5" key="1">
    <citation type="submission" date="2024-09" db="EMBL/GenBank/DDBJ databases">
        <authorList>
            <person name="Ruan L."/>
        </authorList>
    </citation>
    <scope>NUCLEOTIDE SEQUENCE [LARGE SCALE GENOMIC DNA]</scope>
    <source>
        <strain evidence="4 5">D33</strain>
    </source>
</reference>
<keyword evidence="5" id="KW-1185">Reference proteome</keyword>
<gene>
    <name evidence="4" type="ORF">ACE3NQ_05620</name>
</gene>
<dbReference type="PANTHER" id="PTHR39183:SF1">
    <property type="entry name" value="SPORE COAT PROTEIN F-LIKE PROTEIN YHCQ"/>
    <property type="match status" value="1"/>
</dbReference>
<evidence type="ECO:0000313" key="4">
    <source>
        <dbReference type="EMBL" id="MFB5680396.1"/>
    </source>
</evidence>